<name>A0ABN9TQ82_9DINO</name>
<protein>
    <recommendedName>
        <fullName evidence="5">MARVEL domain-containing protein</fullName>
    </recommendedName>
</protein>
<accession>A0ABN9TQ82</accession>
<sequence length="263" mass="28999">MSGAGKALHYAVRIIIFVLAGPTDLNTQEIHWHHLQAWVTCLLVLSAIAWCMLSSNLPNQMDNPLLTDPNSKINLTCQQYVIVYTWAFAVVNFGWTAIYTYVGGVVIGSYYVGMFLFLCWLVVTLVFACALAVTTPDNNFYDMGTGNQKKAAACLMNYWLVDFITWWAQAQLVTSLDTDVATLGKEGARLDPTSWTTIGINFLVLLAALFVVGAVHACNEEALMEQVDKKDKHKAKAISEDEDSKYASVSSDEEDSESSGAED</sequence>
<keyword evidence="2" id="KW-0812">Transmembrane</keyword>
<feature type="transmembrane region" description="Helical" evidence="2">
    <location>
        <begin position="7"/>
        <end position="23"/>
    </location>
</feature>
<feature type="compositionally biased region" description="Acidic residues" evidence="1">
    <location>
        <begin position="251"/>
        <end position="263"/>
    </location>
</feature>
<feature type="transmembrane region" description="Helical" evidence="2">
    <location>
        <begin position="194"/>
        <end position="215"/>
    </location>
</feature>
<keyword evidence="2" id="KW-1133">Transmembrane helix</keyword>
<evidence type="ECO:0000313" key="3">
    <source>
        <dbReference type="EMBL" id="CAK0848236.1"/>
    </source>
</evidence>
<evidence type="ECO:0008006" key="5">
    <source>
        <dbReference type="Google" id="ProtNLM"/>
    </source>
</evidence>
<dbReference type="Proteomes" id="UP001189429">
    <property type="component" value="Unassembled WGS sequence"/>
</dbReference>
<evidence type="ECO:0000313" key="4">
    <source>
        <dbReference type="Proteomes" id="UP001189429"/>
    </source>
</evidence>
<feature type="transmembrane region" description="Helical" evidence="2">
    <location>
        <begin position="81"/>
        <end position="102"/>
    </location>
</feature>
<organism evidence="3 4">
    <name type="scientific">Prorocentrum cordatum</name>
    <dbReference type="NCBI Taxonomy" id="2364126"/>
    <lineage>
        <taxon>Eukaryota</taxon>
        <taxon>Sar</taxon>
        <taxon>Alveolata</taxon>
        <taxon>Dinophyceae</taxon>
        <taxon>Prorocentrales</taxon>
        <taxon>Prorocentraceae</taxon>
        <taxon>Prorocentrum</taxon>
    </lineage>
</organism>
<feature type="transmembrane region" description="Helical" evidence="2">
    <location>
        <begin position="108"/>
        <end position="134"/>
    </location>
</feature>
<keyword evidence="2" id="KW-0472">Membrane</keyword>
<feature type="transmembrane region" description="Helical" evidence="2">
    <location>
        <begin position="155"/>
        <end position="174"/>
    </location>
</feature>
<proteinExistence type="predicted"/>
<gene>
    <name evidence="3" type="ORF">PCOR1329_LOCUS41229</name>
</gene>
<evidence type="ECO:0000256" key="2">
    <source>
        <dbReference type="SAM" id="Phobius"/>
    </source>
</evidence>
<feature type="region of interest" description="Disordered" evidence="1">
    <location>
        <begin position="233"/>
        <end position="263"/>
    </location>
</feature>
<dbReference type="EMBL" id="CAUYUJ010014961">
    <property type="protein sequence ID" value="CAK0848236.1"/>
    <property type="molecule type" value="Genomic_DNA"/>
</dbReference>
<evidence type="ECO:0000256" key="1">
    <source>
        <dbReference type="SAM" id="MobiDB-lite"/>
    </source>
</evidence>
<comment type="caution">
    <text evidence="3">The sequence shown here is derived from an EMBL/GenBank/DDBJ whole genome shotgun (WGS) entry which is preliminary data.</text>
</comment>
<reference evidence="3" key="1">
    <citation type="submission" date="2023-10" db="EMBL/GenBank/DDBJ databases">
        <authorList>
            <person name="Chen Y."/>
            <person name="Shah S."/>
            <person name="Dougan E. K."/>
            <person name="Thang M."/>
            <person name="Chan C."/>
        </authorList>
    </citation>
    <scope>NUCLEOTIDE SEQUENCE [LARGE SCALE GENOMIC DNA]</scope>
</reference>
<feature type="transmembrane region" description="Helical" evidence="2">
    <location>
        <begin position="35"/>
        <end position="53"/>
    </location>
</feature>
<keyword evidence="4" id="KW-1185">Reference proteome</keyword>